<dbReference type="SUPFAM" id="SSF53474">
    <property type="entry name" value="alpha/beta-Hydrolases"/>
    <property type="match status" value="1"/>
</dbReference>
<dbReference type="HOGENOM" id="CLU_020336_12_2_6"/>
<dbReference type="PANTHER" id="PTHR43194">
    <property type="entry name" value="HYDROLASE ALPHA/BETA FOLD FAMILY"/>
    <property type="match status" value="1"/>
</dbReference>
<feature type="domain" description="AB hydrolase-1" evidence="1">
    <location>
        <begin position="56"/>
        <end position="223"/>
    </location>
</feature>
<dbReference type="STRING" id="1328314.Achr_5870"/>
<dbReference type="RefSeq" id="WP_039801708.1">
    <property type="nucleotide sequence ID" value="NZ_CP010415.1"/>
</dbReference>
<dbReference type="Gene3D" id="3.40.50.1820">
    <property type="entry name" value="alpha/beta hydrolase"/>
    <property type="match status" value="1"/>
</dbReference>
<name>A0A0C4WJN3_9GAMM</name>
<evidence type="ECO:0000259" key="1">
    <source>
        <dbReference type="Pfam" id="PF00561"/>
    </source>
</evidence>
<dbReference type="Pfam" id="PF00561">
    <property type="entry name" value="Abhydrolase_1"/>
    <property type="match status" value="1"/>
</dbReference>
<dbReference type="PANTHER" id="PTHR43194:SF2">
    <property type="entry name" value="PEROXISOMAL MEMBRANE PROTEIN LPX1"/>
    <property type="match status" value="1"/>
</dbReference>
<accession>A0A0C4WJN3</accession>
<proteinExistence type="predicted"/>
<dbReference type="KEGG" id="acx:Achr_5870"/>
<dbReference type="InterPro" id="IPR029058">
    <property type="entry name" value="AB_hydrolase_fold"/>
</dbReference>
<dbReference type="AlphaFoldDB" id="A0A0C4WJN3"/>
<dbReference type="InterPro" id="IPR000073">
    <property type="entry name" value="AB_hydrolase_1"/>
</dbReference>
<dbReference type="Proteomes" id="UP000068210">
    <property type="component" value="Chromosome"/>
</dbReference>
<gene>
    <name evidence="2" type="primary">bioH</name>
    <name evidence="2" type="ORF">Achr_5870</name>
</gene>
<reference evidence="2 3" key="1">
    <citation type="journal article" date="2015" name="PLoS ONE">
        <title>Azotobacter Genomes: The Genome of Azotobacter chroococcum NCIMB 8003 (ATCC 4412).</title>
        <authorList>
            <person name="Robson R.L."/>
            <person name="Jones R."/>
            <person name="Robson R.M."/>
            <person name="Schwartz A."/>
            <person name="Richardson T.H."/>
        </authorList>
    </citation>
    <scope>NUCLEOTIDE SEQUENCE [LARGE SCALE GENOMIC DNA]</scope>
    <source>
        <strain evidence="2 3">NCIMB 8003</strain>
    </source>
</reference>
<protein>
    <submittedName>
        <fullName evidence="2">Biotin biosynthesis protein BioH</fullName>
    </submittedName>
</protein>
<dbReference type="EMBL" id="CP010415">
    <property type="protein sequence ID" value="AJE20086.1"/>
    <property type="molecule type" value="Genomic_DNA"/>
</dbReference>
<keyword evidence="3" id="KW-1185">Reference proteome</keyword>
<evidence type="ECO:0000313" key="3">
    <source>
        <dbReference type="Proteomes" id="UP000068210"/>
    </source>
</evidence>
<evidence type="ECO:0000313" key="2">
    <source>
        <dbReference type="EMBL" id="AJE20086.1"/>
    </source>
</evidence>
<organism evidence="2 3">
    <name type="scientific">Azotobacter chroococcum NCIMB 8003</name>
    <dbReference type="NCBI Taxonomy" id="1328314"/>
    <lineage>
        <taxon>Bacteria</taxon>
        <taxon>Pseudomonadati</taxon>
        <taxon>Pseudomonadota</taxon>
        <taxon>Gammaproteobacteria</taxon>
        <taxon>Pseudomonadales</taxon>
        <taxon>Pseudomonadaceae</taxon>
        <taxon>Azotobacter</taxon>
    </lineage>
</organism>
<dbReference type="InterPro" id="IPR050228">
    <property type="entry name" value="Carboxylesterase_BioH"/>
</dbReference>
<sequence length="240" mass="24938">MSRLILLPGWGLGPAALQPLVGALREQGVDAELAGLPAPGAGDPESWLAELDARLPQDVWLGGWSLGGMLATALAARRGARCRGLLTLASNACFVAREDWPQAMTRDTFAAFRDGCAQDAAAILKRFALLCSQGCGEARALSRQLNQGIPAEETAQRLAGLAVLAALDNRAALAAFAGPQLHLLAEADALVPAAAAEPLQALLPRGAVERIAGSGHAFVLERPQALAARLAAFIREADDD</sequence>